<dbReference type="SMART" id="SM00857">
    <property type="entry name" value="Resolvase"/>
    <property type="match status" value="1"/>
</dbReference>
<dbReference type="InterPro" id="IPR006119">
    <property type="entry name" value="Resolv_N"/>
</dbReference>
<dbReference type="InterPro" id="IPR004107">
    <property type="entry name" value="Integrase_SAM-like_N"/>
</dbReference>
<dbReference type="EMBL" id="JADLRE010000027">
    <property type="protein sequence ID" value="MBF6228920.1"/>
    <property type="molecule type" value="Genomic_DNA"/>
</dbReference>
<name>A0ABS0CGC6_9NOCA</name>
<keyword evidence="2 4" id="KW-0238">DNA-binding</keyword>
<dbReference type="CDD" id="cd01189">
    <property type="entry name" value="INT_ICEBs1_C_like"/>
    <property type="match status" value="1"/>
</dbReference>
<dbReference type="CDD" id="cd00338">
    <property type="entry name" value="Ser_Recombinase"/>
    <property type="match status" value="1"/>
</dbReference>
<feature type="domain" description="Resolvase/invertase-type recombinase catalytic" evidence="7">
    <location>
        <begin position="512"/>
        <end position="679"/>
    </location>
</feature>
<evidence type="ECO:0000256" key="3">
    <source>
        <dbReference type="ARBA" id="ARBA00023172"/>
    </source>
</evidence>
<evidence type="ECO:0000313" key="12">
    <source>
        <dbReference type="Proteomes" id="UP000807309"/>
    </source>
</evidence>
<keyword evidence="3" id="KW-0233">DNA recombination</keyword>
<dbReference type="InterPro" id="IPR011109">
    <property type="entry name" value="DNA_bind_recombinase_dom"/>
</dbReference>
<dbReference type="PANTHER" id="PTHR30461:SF23">
    <property type="entry name" value="DNA RECOMBINASE-RELATED"/>
    <property type="match status" value="1"/>
</dbReference>
<dbReference type="InterPro" id="IPR013762">
    <property type="entry name" value="Integrase-like_cat_sf"/>
</dbReference>
<dbReference type="InterPro" id="IPR038109">
    <property type="entry name" value="DNA_bind_recomb_sf"/>
</dbReference>
<dbReference type="Proteomes" id="UP000807309">
    <property type="component" value="Unassembled WGS sequence"/>
</dbReference>
<organism evidence="11 12">
    <name type="scientific">Nocardia abscessus</name>
    <dbReference type="NCBI Taxonomy" id="120957"/>
    <lineage>
        <taxon>Bacteria</taxon>
        <taxon>Bacillati</taxon>
        <taxon>Actinomycetota</taxon>
        <taxon>Actinomycetes</taxon>
        <taxon>Mycobacteriales</taxon>
        <taxon>Nocardiaceae</taxon>
        <taxon>Nocardia</taxon>
    </lineage>
</organism>
<dbReference type="InterPro" id="IPR036162">
    <property type="entry name" value="Resolvase-like_N_sf"/>
</dbReference>
<feature type="domain" description="Tyr recombinase" evidence="9">
    <location>
        <begin position="168"/>
        <end position="365"/>
    </location>
</feature>
<evidence type="ECO:0000313" key="11">
    <source>
        <dbReference type="EMBL" id="MBF6228920.1"/>
    </source>
</evidence>
<comment type="caution">
    <text evidence="11">The sequence shown here is derived from an EMBL/GenBank/DDBJ whole genome shotgun (WGS) entry which is preliminary data.</text>
</comment>
<feature type="compositionally biased region" description="Basic and acidic residues" evidence="6">
    <location>
        <begin position="1023"/>
        <end position="1041"/>
    </location>
</feature>
<keyword evidence="1" id="KW-0229">DNA integration</keyword>
<evidence type="ECO:0000256" key="5">
    <source>
        <dbReference type="SAM" id="Coils"/>
    </source>
</evidence>
<feature type="region of interest" description="Disordered" evidence="6">
    <location>
        <begin position="482"/>
        <end position="502"/>
    </location>
</feature>
<sequence>MSRRVRGGGSVYRRKDGRWEGAVYLPTASGASRRIRIYGKTAKEVSDKLTVRVADVERGIPAPERSWTVREYLDYYLAEVAPKKLRPSTVAVYESIAHLYVEPLFGSQSLTHLSVSGLQKVMDEQLTRGMTTSRAVHVKTVLMSMLTHAMREDLVARNVARLVSIGQYEPKAFTPWRADEVSHFLKSNRTERLYPAFLMLSLYGMREGEILGLRWSDIDWDHGVVRVRQQLLSVRNRLQTGPLKTKRSKRDLPLLAPIRQALIDYRNAIADLGIRPVDDWNLVFRTESGEPMKASNFASLFHKLARKAGLRRTKLHGFRHSAATILKNFRVPDKDIQMILGHARLAITQDVYEHGDLETQIHGLTRLERALLHEGDGAISRQDSPSNQHFVAGSTSFQSVEMSSKVKFGGSIPSFAPLASDPALTPVIHQLRARTNVHIFGTLAVRFTVKNDHHDEPNTMLWQWISLRDALRSAAQTVCRSSHRHRLDHQEPGLRKNHNPPDDLAIPAVRKKAILLLRVSTKDQLTTAVDIDPDGLSIGTQRAVSEDKSERLNADVVKIFIEPGYSAGKLTIDERPVFQELLTFVRTNPDIDYVIVYMRSRIFRNRYEAAIVDYQLKKMGIRLISAKEDFGEGPYAEAIEGMVDVMNHFTNKIQGLDIQEKLRRKAVDLGGTISRARLGYLNVRVDHEGTLVNSIAVDAKRASLVRKAFELYATGKYPIERLEATMADLGLTTRPTKRYPEQPVSGSKLHDMLSDPYYVGFVVYKGDIYPGRHEPIITPELFEQVQEVMKARSGRGQRDRVHHHYLKGFLFCDRCHQHGRTSRLIFAEVTGRGGIKYQYFVCRGREDGLCDLPHLRVELVEQAIIDHYETLMLPNDFVTELHRLLDETLTDETSSVKERHAALQRQLKKLDQQEDRLVAALADDTMPTGKIKAKLQEITIQRARIEAGLTNTAAELSLSVGMLRDALRLVANPRQLYLGGTDAIRRLLNETFFERFYLDDPDVAADDKTPLFTELHDAHRAYRQRATAETEGMRLASDRAGHHPASGSKGAKRRKRPPTSDPTAERQVSMGNAPRNDSGLTLASVFSVTGSGKAALVGLTGFEPATT</sequence>
<dbReference type="Gene3D" id="1.10.443.10">
    <property type="entry name" value="Intergrase catalytic core"/>
    <property type="match status" value="1"/>
</dbReference>
<evidence type="ECO:0000259" key="10">
    <source>
        <dbReference type="PROSITE" id="PS51900"/>
    </source>
</evidence>
<dbReference type="Gene3D" id="1.10.150.130">
    <property type="match status" value="1"/>
</dbReference>
<dbReference type="Pfam" id="PF07508">
    <property type="entry name" value="Recombinase"/>
    <property type="match status" value="1"/>
</dbReference>
<dbReference type="InterPro" id="IPR044068">
    <property type="entry name" value="CB"/>
</dbReference>
<feature type="domain" description="Recombinase" evidence="8">
    <location>
        <begin position="677"/>
        <end position="795"/>
    </location>
</feature>
<dbReference type="SUPFAM" id="SSF53041">
    <property type="entry name" value="Resolvase-like"/>
    <property type="match status" value="1"/>
</dbReference>
<evidence type="ECO:0000259" key="8">
    <source>
        <dbReference type="PROSITE" id="PS51737"/>
    </source>
</evidence>
<feature type="coiled-coil region" evidence="5">
    <location>
        <begin position="893"/>
        <end position="923"/>
    </location>
</feature>
<reference evidence="11 12" key="1">
    <citation type="submission" date="2020-10" db="EMBL/GenBank/DDBJ databases">
        <title>Identification of Nocardia species via Next-generation sequencing and recognition of intraspecies genetic diversity.</title>
        <authorList>
            <person name="Li P."/>
            <person name="Li P."/>
            <person name="Lu B."/>
        </authorList>
    </citation>
    <scope>NUCLEOTIDE SEQUENCE [LARGE SCALE GENOMIC DNA]</scope>
    <source>
        <strain evidence="11 12">N-11</strain>
    </source>
</reference>
<protein>
    <submittedName>
        <fullName evidence="11">Tyrosine-type recombinase/integrase</fullName>
    </submittedName>
</protein>
<dbReference type="PROSITE" id="PS51898">
    <property type="entry name" value="TYR_RECOMBINASE"/>
    <property type="match status" value="1"/>
</dbReference>
<evidence type="ECO:0000256" key="1">
    <source>
        <dbReference type="ARBA" id="ARBA00022908"/>
    </source>
</evidence>
<keyword evidence="5" id="KW-0175">Coiled coil</keyword>
<dbReference type="PROSITE" id="PS51737">
    <property type="entry name" value="RECOMBINASE_DNA_BIND"/>
    <property type="match status" value="1"/>
</dbReference>
<dbReference type="PROSITE" id="PS51736">
    <property type="entry name" value="RECOMBINASES_3"/>
    <property type="match status" value="1"/>
</dbReference>
<dbReference type="Pfam" id="PF14659">
    <property type="entry name" value="Phage_int_SAM_3"/>
    <property type="match status" value="1"/>
</dbReference>
<feature type="domain" description="Core-binding (CB)" evidence="10">
    <location>
        <begin position="67"/>
        <end position="150"/>
    </location>
</feature>
<evidence type="ECO:0000256" key="6">
    <source>
        <dbReference type="SAM" id="MobiDB-lite"/>
    </source>
</evidence>
<evidence type="ECO:0000259" key="9">
    <source>
        <dbReference type="PROSITE" id="PS51898"/>
    </source>
</evidence>
<dbReference type="Pfam" id="PF00589">
    <property type="entry name" value="Phage_integrase"/>
    <property type="match status" value="1"/>
</dbReference>
<dbReference type="Gene3D" id="3.90.1750.20">
    <property type="entry name" value="Putative Large Serine Recombinase, Chain B, Domain 2"/>
    <property type="match status" value="1"/>
</dbReference>
<gene>
    <name evidence="11" type="ORF">IU470_27995</name>
</gene>
<dbReference type="InterPro" id="IPR010998">
    <property type="entry name" value="Integrase_recombinase_N"/>
</dbReference>
<dbReference type="InterPro" id="IPR050639">
    <property type="entry name" value="SSR_resolvase"/>
</dbReference>
<dbReference type="PANTHER" id="PTHR30461">
    <property type="entry name" value="DNA-INVERTASE FROM LAMBDOID PROPHAGE"/>
    <property type="match status" value="1"/>
</dbReference>
<dbReference type="RefSeq" id="WP_195035794.1">
    <property type="nucleotide sequence ID" value="NZ_JADLRE010000027.1"/>
</dbReference>
<dbReference type="InterPro" id="IPR011010">
    <property type="entry name" value="DNA_brk_join_enz"/>
</dbReference>
<dbReference type="InterPro" id="IPR002104">
    <property type="entry name" value="Integrase_catalytic"/>
</dbReference>
<evidence type="ECO:0000259" key="7">
    <source>
        <dbReference type="PROSITE" id="PS51736"/>
    </source>
</evidence>
<dbReference type="SUPFAM" id="SSF56349">
    <property type="entry name" value="DNA breaking-rejoining enzymes"/>
    <property type="match status" value="1"/>
</dbReference>
<evidence type="ECO:0000256" key="2">
    <source>
        <dbReference type="ARBA" id="ARBA00023125"/>
    </source>
</evidence>
<dbReference type="Pfam" id="PF00239">
    <property type="entry name" value="Resolvase"/>
    <property type="match status" value="1"/>
</dbReference>
<evidence type="ECO:0000256" key="4">
    <source>
        <dbReference type="PROSITE-ProRule" id="PRU01248"/>
    </source>
</evidence>
<feature type="region of interest" description="Disordered" evidence="6">
    <location>
        <begin position="1023"/>
        <end position="1077"/>
    </location>
</feature>
<dbReference type="Gene3D" id="3.40.50.1390">
    <property type="entry name" value="Resolvase, N-terminal catalytic domain"/>
    <property type="match status" value="1"/>
</dbReference>
<keyword evidence="12" id="KW-1185">Reference proteome</keyword>
<dbReference type="PROSITE" id="PS51900">
    <property type="entry name" value="CB"/>
    <property type="match status" value="1"/>
</dbReference>
<accession>A0ABS0CGC6</accession>
<proteinExistence type="predicted"/>